<dbReference type="Pfam" id="PF08313">
    <property type="entry name" value="SCA7"/>
    <property type="match status" value="1"/>
</dbReference>
<gene>
    <name evidence="2" type="ORF">C7M61_002813</name>
</gene>
<feature type="domain" description="SCA7" evidence="1">
    <location>
        <begin position="50"/>
        <end position="93"/>
    </location>
</feature>
<evidence type="ECO:0000313" key="2">
    <source>
        <dbReference type="EMBL" id="PSK38254.1"/>
    </source>
</evidence>
<dbReference type="VEuPathDB" id="FungiDB:C7M61_002813"/>
<dbReference type="EMBL" id="PYFQ01000006">
    <property type="protein sequence ID" value="PSK38254.1"/>
    <property type="molecule type" value="Genomic_DNA"/>
</dbReference>
<proteinExistence type="predicted"/>
<dbReference type="Proteomes" id="UP000241107">
    <property type="component" value="Unassembled WGS sequence"/>
</dbReference>
<accession>A0A2P7YQQ2</accession>
<dbReference type="OrthoDB" id="4081256at2759"/>
<dbReference type="InterPro" id="IPR013243">
    <property type="entry name" value="SCA7_dom"/>
</dbReference>
<keyword evidence="3" id="KW-1185">Reference proteome</keyword>
<reference evidence="2 3" key="1">
    <citation type="submission" date="2018-03" db="EMBL/GenBank/DDBJ databases">
        <title>Candida pseudohaemulonii genome assembly and annotation.</title>
        <authorList>
            <person name="Munoz J.F."/>
            <person name="Gade L.G."/>
            <person name="Chow N.A."/>
            <person name="Litvintseva A.P."/>
            <person name="Loparev V.N."/>
            <person name="Cuomo C.A."/>
        </authorList>
    </citation>
    <scope>NUCLEOTIDE SEQUENCE [LARGE SCALE GENOMIC DNA]</scope>
    <source>
        <strain evidence="2 3">B12108</strain>
    </source>
</reference>
<evidence type="ECO:0000259" key="1">
    <source>
        <dbReference type="Pfam" id="PF08313"/>
    </source>
</evidence>
<dbReference type="AlphaFoldDB" id="A0A2P7YQQ2"/>
<comment type="caution">
    <text evidence="2">The sequence shown here is derived from an EMBL/GenBank/DDBJ whole genome shotgun (WGS) entry which is preliminary data.</text>
</comment>
<protein>
    <recommendedName>
        <fullName evidence="1">SCA7 domain-containing protein</fullName>
    </recommendedName>
</protein>
<name>A0A2P7YQQ2_9ASCO</name>
<dbReference type="RefSeq" id="XP_024713579.1">
    <property type="nucleotide sequence ID" value="XM_024858173.1"/>
</dbReference>
<evidence type="ECO:0000313" key="3">
    <source>
        <dbReference type="Proteomes" id="UP000241107"/>
    </source>
</evidence>
<organism evidence="2 3">
    <name type="scientific">Candidozyma pseudohaemuli</name>
    <dbReference type="NCBI Taxonomy" id="418784"/>
    <lineage>
        <taxon>Eukaryota</taxon>
        <taxon>Fungi</taxon>
        <taxon>Dikarya</taxon>
        <taxon>Ascomycota</taxon>
        <taxon>Saccharomycotina</taxon>
        <taxon>Pichiomycetes</taxon>
        <taxon>Metschnikowiaceae</taxon>
        <taxon>Candidozyma</taxon>
    </lineage>
</organism>
<dbReference type="GeneID" id="36566202"/>
<sequence length="197" mass="22426">MSFLSLPGRKLTVNANGSFGPEFLGRHGEFNPLVTLPPHEILQLHHAVSNHVCAVPLENGEICRRLLRCPLHSQQKKLSVERSKDYWVLLEEAMEDPERAAHSRKMVRLYLDYQLFWKRNPGSTQSPCSRDSCESGSSSAPTESLKLAYLRKISKELGSKLLDFVACVHYRLRSVDEAALRENQLRLELLDTEIEIS</sequence>